<dbReference type="Pfam" id="PF08757">
    <property type="entry name" value="CotH"/>
    <property type="match status" value="1"/>
</dbReference>
<organism evidence="1">
    <name type="scientific">marine sediment metagenome</name>
    <dbReference type="NCBI Taxonomy" id="412755"/>
    <lineage>
        <taxon>unclassified sequences</taxon>
        <taxon>metagenomes</taxon>
        <taxon>ecological metagenomes</taxon>
    </lineage>
</organism>
<sequence>DGTGFANLDEGLKYDSSHPLLKETYRWGFEKRSHRENDYWDHLLDFAEAMNTPSSNPTYEETIESVIHPKHFAKVLALRHALGDWDSYGYNRGKNNYFYYAPTEGKWYLLPWDIDFTLGSGNGPTTNLFSMTASEFPEVYQFVHYPKYEQVYLQAFAELVYGPWQTSYGTPDPPTAFDRFLDDAAQALIDDGGGDGRRDGIKVFVRDRRAYILTQIPPQVFEITTNSGEDFCTSASTVTINGTAPWEVTGISVNGTPVSAQFSG</sequence>
<comment type="caution">
    <text evidence="1">The sequence shown here is derived from an EMBL/GenBank/DDBJ whole genome shotgun (WGS) entry which is preliminary data.</text>
</comment>
<proteinExistence type="predicted"/>
<accession>X1HC53</accession>
<evidence type="ECO:0000313" key="1">
    <source>
        <dbReference type="EMBL" id="GAH67776.1"/>
    </source>
</evidence>
<dbReference type="EMBL" id="BARU01030834">
    <property type="protein sequence ID" value="GAH67776.1"/>
    <property type="molecule type" value="Genomic_DNA"/>
</dbReference>
<name>X1HC53_9ZZZZ</name>
<evidence type="ECO:0008006" key="2">
    <source>
        <dbReference type="Google" id="ProtNLM"/>
    </source>
</evidence>
<reference evidence="1" key="1">
    <citation type="journal article" date="2014" name="Front. Microbiol.">
        <title>High frequency of phylogenetically diverse reductive dehalogenase-homologous genes in deep subseafloor sedimentary metagenomes.</title>
        <authorList>
            <person name="Kawai M."/>
            <person name="Futagami T."/>
            <person name="Toyoda A."/>
            <person name="Takaki Y."/>
            <person name="Nishi S."/>
            <person name="Hori S."/>
            <person name="Arai W."/>
            <person name="Tsubouchi T."/>
            <person name="Morono Y."/>
            <person name="Uchiyama I."/>
            <person name="Ito T."/>
            <person name="Fujiyama A."/>
            <person name="Inagaki F."/>
            <person name="Takami H."/>
        </authorList>
    </citation>
    <scope>NUCLEOTIDE SEQUENCE</scope>
    <source>
        <strain evidence="1">Expedition CK06-06</strain>
    </source>
</reference>
<dbReference type="PANTHER" id="PTHR40050">
    <property type="entry name" value="INNER SPORE COAT PROTEIN H"/>
    <property type="match status" value="1"/>
</dbReference>
<gene>
    <name evidence="1" type="ORF">S03H2_48853</name>
</gene>
<feature type="non-terminal residue" evidence="1">
    <location>
        <position position="264"/>
    </location>
</feature>
<dbReference type="PANTHER" id="PTHR40050:SF1">
    <property type="entry name" value="INNER SPORE COAT PROTEIN H"/>
    <property type="match status" value="1"/>
</dbReference>
<dbReference type="InterPro" id="IPR014867">
    <property type="entry name" value="Spore_coat_CotH_CotH2/3/7"/>
</dbReference>
<feature type="non-terminal residue" evidence="1">
    <location>
        <position position="1"/>
    </location>
</feature>
<protein>
    <recommendedName>
        <fullName evidence="2">Spore coat protein CotH</fullName>
    </recommendedName>
</protein>
<dbReference type="AlphaFoldDB" id="X1HC53"/>